<organism evidence="2 3">
    <name type="scientific">Riccia fluitans</name>
    <dbReference type="NCBI Taxonomy" id="41844"/>
    <lineage>
        <taxon>Eukaryota</taxon>
        <taxon>Viridiplantae</taxon>
        <taxon>Streptophyta</taxon>
        <taxon>Embryophyta</taxon>
        <taxon>Marchantiophyta</taxon>
        <taxon>Marchantiopsida</taxon>
        <taxon>Marchantiidae</taxon>
        <taxon>Marchantiales</taxon>
        <taxon>Ricciaceae</taxon>
        <taxon>Riccia</taxon>
    </lineage>
</organism>
<feature type="region of interest" description="Disordered" evidence="1">
    <location>
        <begin position="76"/>
        <end position="102"/>
    </location>
</feature>
<evidence type="ECO:0000313" key="2">
    <source>
        <dbReference type="EMBL" id="KAL2652778.1"/>
    </source>
</evidence>
<protein>
    <submittedName>
        <fullName evidence="2">Uncharacterized protein</fullName>
    </submittedName>
</protein>
<feature type="region of interest" description="Disordered" evidence="1">
    <location>
        <begin position="27"/>
        <end position="50"/>
    </location>
</feature>
<proteinExistence type="predicted"/>
<comment type="caution">
    <text evidence="2">The sequence shown here is derived from an EMBL/GenBank/DDBJ whole genome shotgun (WGS) entry which is preliminary data.</text>
</comment>
<dbReference type="EMBL" id="JBHFFA010000001">
    <property type="protein sequence ID" value="KAL2652778.1"/>
    <property type="molecule type" value="Genomic_DNA"/>
</dbReference>
<accession>A0ABD1ZMV0</accession>
<evidence type="ECO:0000256" key="1">
    <source>
        <dbReference type="SAM" id="MobiDB-lite"/>
    </source>
</evidence>
<keyword evidence="3" id="KW-1185">Reference proteome</keyword>
<dbReference type="Proteomes" id="UP001605036">
    <property type="component" value="Unassembled WGS sequence"/>
</dbReference>
<name>A0ABD1ZMV0_9MARC</name>
<evidence type="ECO:0000313" key="3">
    <source>
        <dbReference type="Proteomes" id="UP001605036"/>
    </source>
</evidence>
<reference evidence="2 3" key="1">
    <citation type="submission" date="2024-09" db="EMBL/GenBank/DDBJ databases">
        <title>Chromosome-scale assembly of Riccia fluitans.</title>
        <authorList>
            <person name="Paukszto L."/>
            <person name="Sawicki J."/>
            <person name="Karawczyk K."/>
            <person name="Piernik-Szablinska J."/>
            <person name="Szczecinska M."/>
            <person name="Mazdziarz M."/>
        </authorList>
    </citation>
    <scope>NUCLEOTIDE SEQUENCE [LARGE SCALE GENOMIC DNA]</scope>
    <source>
        <strain evidence="2">Rf_01</strain>
        <tissue evidence="2">Aerial parts of the thallus</tissue>
    </source>
</reference>
<gene>
    <name evidence="2" type="ORF">R1flu_020906</name>
</gene>
<dbReference type="AlphaFoldDB" id="A0ABD1ZMV0"/>
<sequence length="124" mass="13770">MATKGSSFVLPGPAIVCQSPPSLPSSQVLGCRSQVSQSQPEKDKKELSFAQESGKAGRFFGLWLRRSRGKTPESVLYNSKNVEAGNDEAEDHAHRHPLERRGSNHLESYRTFCRWARGGEPTAW</sequence>